<dbReference type="GO" id="GO:0004020">
    <property type="term" value="F:adenylylsulfate kinase activity"/>
    <property type="evidence" value="ECO:0007669"/>
    <property type="project" value="UniProtKB-EC"/>
</dbReference>
<dbReference type="SUPFAM" id="SSF50447">
    <property type="entry name" value="Translation proteins"/>
    <property type="match status" value="1"/>
</dbReference>
<evidence type="ECO:0000256" key="3">
    <source>
        <dbReference type="ARBA" id="ARBA00022741"/>
    </source>
</evidence>
<feature type="domain" description="Tr-type G" evidence="7">
    <location>
        <begin position="1"/>
        <end position="170"/>
    </location>
</feature>
<dbReference type="CDD" id="cd04171">
    <property type="entry name" value="SelB"/>
    <property type="match status" value="1"/>
</dbReference>
<dbReference type="GO" id="GO:0003723">
    <property type="term" value="F:RNA binding"/>
    <property type="evidence" value="ECO:0007669"/>
    <property type="project" value="InterPro"/>
</dbReference>
<name>A0A178MPM4_9PROT</name>
<dbReference type="InterPro" id="IPR036388">
    <property type="entry name" value="WH-like_DNA-bd_sf"/>
</dbReference>
<dbReference type="Gene3D" id="1.10.10.10">
    <property type="entry name" value="Winged helix-like DNA-binding domain superfamily/Winged helix DNA-binding domain"/>
    <property type="match status" value="3"/>
</dbReference>
<evidence type="ECO:0000256" key="5">
    <source>
        <dbReference type="ARBA" id="ARBA00023134"/>
    </source>
</evidence>
<dbReference type="InterPro" id="IPR009000">
    <property type="entry name" value="Transl_B-barrel_sf"/>
</dbReference>
<evidence type="ECO:0000256" key="2">
    <source>
        <dbReference type="ARBA" id="ARBA00022490"/>
    </source>
</evidence>
<evidence type="ECO:0000256" key="4">
    <source>
        <dbReference type="ARBA" id="ARBA00022917"/>
    </source>
</evidence>
<dbReference type="GO" id="GO:0001514">
    <property type="term" value="P:selenocysteine incorporation"/>
    <property type="evidence" value="ECO:0007669"/>
    <property type="project" value="InterPro"/>
</dbReference>
<dbReference type="STRING" id="1437059.A6A05_12265"/>
<evidence type="ECO:0000256" key="6">
    <source>
        <dbReference type="SAM" id="MobiDB-lite"/>
    </source>
</evidence>
<dbReference type="PANTHER" id="PTHR43721">
    <property type="entry name" value="ELONGATION FACTOR TU-RELATED"/>
    <property type="match status" value="1"/>
</dbReference>
<dbReference type="SUPFAM" id="SSF46785">
    <property type="entry name" value="Winged helix' DNA-binding domain"/>
    <property type="match status" value="3"/>
</dbReference>
<keyword evidence="3" id="KW-0547">Nucleotide-binding</keyword>
<keyword evidence="2" id="KW-0963">Cytoplasm</keyword>
<keyword evidence="5" id="KW-0342">GTP-binding</keyword>
<dbReference type="GO" id="GO:0003746">
    <property type="term" value="F:translation elongation factor activity"/>
    <property type="evidence" value="ECO:0007669"/>
    <property type="project" value="InterPro"/>
</dbReference>
<protein>
    <recommendedName>
        <fullName evidence="7">Tr-type G domain-containing protein</fullName>
    </recommendedName>
</protein>
<dbReference type="GO" id="GO:0005737">
    <property type="term" value="C:cytoplasm"/>
    <property type="evidence" value="ECO:0007669"/>
    <property type="project" value="UniProtKB-SubCell"/>
</dbReference>
<dbReference type="CDD" id="cd15491">
    <property type="entry name" value="selB_III"/>
    <property type="match status" value="1"/>
</dbReference>
<evidence type="ECO:0000259" key="7">
    <source>
        <dbReference type="PROSITE" id="PS51722"/>
    </source>
</evidence>
<dbReference type="NCBIfam" id="TIGR00475">
    <property type="entry name" value="selB"/>
    <property type="match status" value="1"/>
</dbReference>
<dbReference type="InterPro" id="IPR015190">
    <property type="entry name" value="Elong_fac_SelB-wing-hlx_typ-2"/>
</dbReference>
<dbReference type="Gene3D" id="3.40.50.300">
    <property type="entry name" value="P-loop containing nucleotide triphosphate hydrolases"/>
    <property type="match status" value="1"/>
</dbReference>
<proteinExistence type="predicted"/>
<dbReference type="InterPro" id="IPR000795">
    <property type="entry name" value="T_Tr_GTP-bd_dom"/>
</dbReference>
<dbReference type="PANTHER" id="PTHR43721:SF22">
    <property type="entry name" value="ELONGATION FACTOR TU, MITOCHONDRIAL"/>
    <property type="match status" value="1"/>
</dbReference>
<dbReference type="PROSITE" id="PS00301">
    <property type="entry name" value="G_TR_1"/>
    <property type="match status" value="1"/>
</dbReference>
<sequence length="665" mass="71690">MIVCTAGHIDHGKTALVRALTGVDADRLAEEKARGITIDLGFAYLPMPDGSVMGFVDVPGHERFIHNMLAGVSGLDFALLVVAADDGAMPQTVEHLHILDLLGLSRGLVAITKADLADPPRLAAVEAEVRALLDGTSLADIPILAVSSRTGIGVDRVADHLSQAAAAIGREVSGRFRLAVDRSFTLSGAGVVVTGTAFSGRVAVGDRLLLSPSGREVRIRSLHAQNRKAESGEVGQRLALNLAAPQLSKDDILRGEWVLDPALHLPVSRMDATFRLLPGEPRGLAHWTPVHLHLGAAHVPARVALLEADSLAPGASGLVQLVLERPIGALAGDRFILRDQSARRTIGGGRVIDLFPPARGRRTPARLAELRLLADCDPRNGLAALLAQDPGWVDLERYRMQWNRPDLSVPGLVSVGRFGFSSQSWAEFNQRLLGVLGAYHEANADQPGLQMPRLRSALGPKLPVDLVACLVEAAVADGAVAQDGPWLRLPTHQVRLSSADELLWEEALPLLSDGNRFRPPRVRDLAQALGTPEAEMRALMKRLARMGKVVLIAQDHYFLRPVVAEMAQIVAECGQAAKDGWIIAAEFRDRLDNGRKVAIQILEYFDRVGLTIRRDDQRKVRTDRLTLFGTFDGRESSLVGRTDFKSGNGRSPAVGGFDSHSLPPS</sequence>
<comment type="subcellular location">
    <subcellularLocation>
        <location evidence="1">Cytoplasm</location>
    </subcellularLocation>
</comment>
<dbReference type="SUPFAM" id="SSF50465">
    <property type="entry name" value="EF-Tu/eEF-1alpha/eIF2-gamma C-terminal domain"/>
    <property type="match status" value="1"/>
</dbReference>
<dbReference type="GO" id="GO:0003924">
    <property type="term" value="F:GTPase activity"/>
    <property type="evidence" value="ECO:0007669"/>
    <property type="project" value="InterPro"/>
</dbReference>
<dbReference type="Pfam" id="PF25461">
    <property type="entry name" value="Beta-barrel_SelB"/>
    <property type="match status" value="1"/>
</dbReference>
<dbReference type="InterPro" id="IPR057335">
    <property type="entry name" value="Beta-barrel_SelB"/>
</dbReference>
<keyword evidence="9" id="KW-1185">Reference proteome</keyword>
<dbReference type="Gene3D" id="2.40.30.10">
    <property type="entry name" value="Translation factors"/>
    <property type="match status" value="1"/>
</dbReference>
<dbReference type="Pfam" id="PF09106">
    <property type="entry name" value="WHD_2nd_SelB"/>
    <property type="match status" value="1"/>
</dbReference>
<dbReference type="Pfam" id="PF21214">
    <property type="entry name" value="WHD_2nd_SelB_bact"/>
    <property type="match status" value="1"/>
</dbReference>
<dbReference type="InterPro" id="IPR048931">
    <property type="entry name" value="WHD_2nd_SelB_bact"/>
</dbReference>
<dbReference type="InterPro" id="IPR009001">
    <property type="entry name" value="Transl_elong_EF1A/Init_IF2_C"/>
</dbReference>
<accession>A0A178MPM4</accession>
<dbReference type="AlphaFoldDB" id="A0A178MPM4"/>
<dbReference type="InterPro" id="IPR015191">
    <property type="entry name" value="SelB_WHD4"/>
</dbReference>
<gene>
    <name evidence="8" type="ORF">A6A05_12265</name>
</gene>
<evidence type="ECO:0000313" key="8">
    <source>
        <dbReference type="EMBL" id="OAN50541.1"/>
    </source>
</evidence>
<dbReference type="PRINTS" id="PR00315">
    <property type="entry name" value="ELONGATNFCT"/>
</dbReference>
<evidence type="ECO:0000256" key="1">
    <source>
        <dbReference type="ARBA" id="ARBA00004496"/>
    </source>
</evidence>
<dbReference type="PROSITE" id="PS51722">
    <property type="entry name" value="G_TR_2"/>
    <property type="match status" value="1"/>
</dbReference>
<dbReference type="Pfam" id="PF00009">
    <property type="entry name" value="GTP_EFTU"/>
    <property type="match status" value="1"/>
</dbReference>
<comment type="caution">
    <text evidence="8">The sequence shown here is derived from an EMBL/GenBank/DDBJ whole genome shotgun (WGS) entry which is preliminary data.</text>
</comment>
<keyword evidence="4" id="KW-0648">Protein biosynthesis</keyword>
<dbReference type="InterPro" id="IPR027417">
    <property type="entry name" value="P-loop_NTPase"/>
</dbReference>
<dbReference type="SUPFAM" id="SSF52540">
    <property type="entry name" value="P-loop containing nucleoside triphosphate hydrolases"/>
    <property type="match status" value="1"/>
</dbReference>
<dbReference type="InterPro" id="IPR036390">
    <property type="entry name" value="WH_DNA-bd_sf"/>
</dbReference>
<dbReference type="Pfam" id="PF09107">
    <property type="entry name" value="WHD_3rd_SelB"/>
    <property type="match status" value="1"/>
</dbReference>
<dbReference type="InterPro" id="IPR031157">
    <property type="entry name" value="G_TR_CS"/>
</dbReference>
<evidence type="ECO:0000313" key="9">
    <source>
        <dbReference type="Proteomes" id="UP000078543"/>
    </source>
</evidence>
<dbReference type="Proteomes" id="UP000078543">
    <property type="component" value="Unassembled WGS sequence"/>
</dbReference>
<dbReference type="InterPro" id="IPR004535">
    <property type="entry name" value="Transl_elong_SelB"/>
</dbReference>
<dbReference type="EMBL" id="LWQU01000138">
    <property type="protein sequence ID" value="OAN50541.1"/>
    <property type="molecule type" value="Genomic_DNA"/>
</dbReference>
<reference evidence="8 9" key="1">
    <citation type="submission" date="2016-04" db="EMBL/GenBank/DDBJ databases">
        <title>Draft genome sequence of freshwater magnetotactic bacteria Magnetospirillum marisnigri SP-1 and Magnetospirillum moscoviense BB-1.</title>
        <authorList>
            <person name="Koziaeva V."/>
            <person name="Dziuba M.V."/>
            <person name="Ivanov T.M."/>
            <person name="Kuznetsov B."/>
            <person name="Grouzdev D.S."/>
        </authorList>
    </citation>
    <scope>NUCLEOTIDE SEQUENCE [LARGE SCALE GENOMIC DNA]</scope>
    <source>
        <strain evidence="8 9">BB-1</strain>
    </source>
</reference>
<feature type="region of interest" description="Disordered" evidence="6">
    <location>
        <begin position="642"/>
        <end position="665"/>
    </location>
</feature>
<organism evidence="8 9">
    <name type="scientific">Magnetospirillum moscoviense</name>
    <dbReference type="NCBI Taxonomy" id="1437059"/>
    <lineage>
        <taxon>Bacteria</taxon>
        <taxon>Pseudomonadati</taxon>
        <taxon>Pseudomonadota</taxon>
        <taxon>Alphaproteobacteria</taxon>
        <taxon>Rhodospirillales</taxon>
        <taxon>Rhodospirillaceae</taxon>
        <taxon>Magnetospirillum</taxon>
    </lineage>
</organism>
<dbReference type="GO" id="GO:0005525">
    <property type="term" value="F:GTP binding"/>
    <property type="evidence" value="ECO:0007669"/>
    <property type="project" value="UniProtKB-KW"/>
</dbReference>
<dbReference type="InterPro" id="IPR050055">
    <property type="entry name" value="EF-Tu_GTPase"/>
</dbReference>